<dbReference type="InterPro" id="IPR059180">
    <property type="entry name" value="3D_YorM"/>
</dbReference>
<dbReference type="InterPro" id="IPR051933">
    <property type="entry name" value="Resuscitation_pf_RpfB"/>
</dbReference>
<accession>A0A926NFJ9</accession>
<dbReference type="GO" id="GO:0019867">
    <property type="term" value="C:outer membrane"/>
    <property type="evidence" value="ECO:0007669"/>
    <property type="project" value="InterPro"/>
</dbReference>
<evidence type="ECO:0000313" key="7">
    <source>
        <dbReference type="EMBL" id="MBD1383377.1"/>
    </source>
</evidence>
<dbReference type="CDD" id="cd14667">
    <property type="entry name" value="3D_containing_proteins"/>
    <property type="match status" value="1"/>
</dbReference>
<feature type="coiled-coil region" evidence="2">
    <location>
        <begin position="161"/>
        <end position="265"/>
    </location>
</feature>
<dbReference type="PANTHER" id="PTHR39160:SF6">
    <property type="entry name" value="CELL WALL-BINDING PROTEIN YOCH"/>
    <property type="match status" value="1"/>
</dbReference>
<feature type="domain" description="Peptidoglycan hydrolase PcsB coiled-coil" evidence="6">
    <location>
        <begin position="100"/>
        <end position="172"/>
    </location>
</feature>
<dbReference type="PANTHER" id="PTHR39160">
    <property type="entry name" value="CELL WALL-BINDING PROTEIN YOCH"/>
    <property type="match status" value="1"/>
</dbReference>
<dbReference type="Pfam" id="PF06725">
    <property type="entry name" value="3D"/>
    <property type="match status" value="1"/>
</dbReference>
<dbReference type="Gene3D" id="6.10.250.3150">
    <property type="match status" value="1"/>
</dbReference>
<comment type="caution">
    <text evidence="7">The sequence shown here is derived from an EMBL/GenBank/DDBJ whole genome shotgun (WGS) entry which is preliminary data.</text>
</comment>
<protein>
    <recommendedName>
        <fullName evidence="9">Cell wall-binding protein</fullName>
    </recommendedName>
</protein>
<feature type="region of interest" description="Disordered" evidence="3">
    <location>
        <begin position="265"/>
        <end position="305"/>
    </location>
</feature>
<evidence type="ECO:0000256" key="1">
    <source>
        <dbReference type="ARBA" id="ARBA00022729"/>
    </source>
</evidence>
<evidence type="ECO:0008006" key="9">
    <source>
        <dbReference type="Google" id="ProtNLM"/>
    </source>
</evidence>
<dbReference type="EMBL" id="JACXAI010000052">
    <property type="protein sequence ID" value="MBD1383377.1"/>
    <property type="molecule type" value="Genomic_DNA"/>
</dbReference>
<evidence type="ECO:0000259" key="5">
    <source>
        <dbReference type="Pfam" id="PF06725"/>
    </source>
</evidence>
<dbReference type="InterPro" id="IPR036908">
    <property type="entry name" value="RlpA-like_sf"/>
</dbReference>
<dbReference type="InterPro" id="IPR057309">
    <property type="entry name" value="PcsB_CC"/>
</dbReference>
<sequence>MQNFKRFFSTLTVSLLCLSITVTAQAEGTLNDYEQKLKQTQDEINTKEAEKNSANEAIVKVEKELQSLQQSITASQNNLAELEEKIEDTNKLIEQKKIDIVKLQDKVFQREGIMKDRLVALQHKDPTNIVIETVLNSENIADLLSRIGAVATLLNADNDMLNQQLHDIEQIEIEKKEITKQEESLKEDQKKLADKQAELDKQLADRNKVLADAQKKYESAANGLTAAQQDQSNIQSQMKNFQEKIKKEQAKAKAVAAKLAESKKKHAAVTVAAKPKQEQSRATQEPKPVAAKPKEEQQKSSNNNGKEFYVKSTAYSHEDTASDYTAMGYNIKENPNMKLIAVDPAIIPLGSKVWVEGYGVAIAGDTGGAIKNHKIDVLMPNSKAALAWGVRTVKVRIID</sequence>
<organism evidence="7 8">
    <name type="scientific">Metabacillus arenae</name>
    <dbReference type="NCBI Taxonomy" id="2771434"/>
    <lineage>
        <taxon>Bacteria</taxon>
        <taxon>Bacillati</taxon>
        <taxon>Bacillota</taxon>
        <taxon>Bacilli</taxon>
        <taxon>Bacillales</taxon>
        <taxon>Bacillaceae</taxon>
        <taxon>Metabacillus</taxon>
    </lineage>
</organism>
<evidence type="ECO:0000256" key="4">
    <source>
        <dbReference type="SAM" id="SignalP"/>
    </source>
</evidence>
<feature type="domain" description="3D" evidence="5">
    <location>
        <begin position="340"/>
        <end position="398"/>
    </location>
</feature>
<dbReference type="Proteomes" id="UP000626844">
    <property type="component" value="Unassembled WGS sequence"/>
</dbReference>
<dbReference type="InterPro" id="IPR010611">
    <property type="entry name" value="3D_dom"/>
</dbReference>
<dbReference type="SUPFAM" id="SSF50685">
    <property type="entry name" value="Barwin-like endoglucanases"/>
    <property type="match status" value="1"/>
</dbReference>
<evidence type="ECO:0000256" key="2">
    <source>
        <dbReference type="SAM" id="Coils"/>
    </source>
</evidence>
<evidence type="ECO:0000256" key="3">
    <source>
        <dbReference type="SAM" id="MobiDB-lite"/>
    </source>
</evidence>
<dbReference type="GO" id="GO:0004553">
    <property type="term" value="F:hydrolase activity, hydrolyzing O-glycosyl compounds"/>
    <property type="evidence" value="ECO:0007669"/>
    <property type="project" value="InterPro"/>
</dbReference>
<name>A0A926NFJ9_9BACI</name>
<reference evidence="7" key="1">
    <citation type="submission" date="2020-09" db="EMBL/GenBank/DDBJ databases">
        <title>A novel bacterium of genus Bacillus, isolated from South China Sea.</title>
        <authorList>
            <person name="Huang H."/>
            <person name="Mo K."/>
            <person name="Hu Y."/>
        </authorList>
    </citation>
    <scope>NUCLEOTIDE SEQUENCE</scope>
    <source>
        <strain evidence="7">IB182487</strain>
    </source>
</reference>
<gene>
    <name evidence="7" type="ORF">IC621_24635</name>
</gene>
<proteinExistence type="predicted"/>
<dbReference type="RefSeq" id="WP_191162489.1">
    <property type="nucleotide sequence ID" value="NZ_JACXAI010000052.1"/>
</dbReference>
<dbReference type="GO" id="GO:0009254">
    <property type="term" value="P:peptidoglycan turnover"/>
    <property type="evidence" value="ECO:0007669"/>
    <property type="project" value="InterPro"/>
</dbReference>
<feature type="chain" id="PRO_5037748150" description="Cell wall-binding protein" evidence="4">
    <location>
        <begin position="27"/>
        <end position="399"/>
    </location>
</feature>
<feature type="signal peptide" evidence="4">
    <location>
        <begin position="1"/>
        <end position="26"/>
    </location>
</feature>
<keyword evidence="2" id="KW-0175">Coiled coil</keyword>
<feature type="coiled-coil region" evidence="2">
    <location>
        <begin position="23"/>
        <end position="106"/>
    </location>
</feature>
<evidence type="ECO:0000313" key="8">
    <source>
        <dbReference type="Proteomes" id="UP000626844"/>
    </source>
</evidence>
<keyword evidence="1 4" id="KW-0732">Signal</keyword>
<evidence type="ECO:0000259" key="6">
    <source>
        <dbReference type="Pfam" id="PF24568"/>
    </source>
</evidence>
<dbReference type="Pfam" id="PF24568">
    <property type="entry name" value="CC_PcsB"/>
    <property type="match status" value="1"/>
</dbReference>
<dbReference type="AlphaFoldDB" id="A0A926NFJ9"/>
<keyword evidence="8" id="KW-1185">Reference proteome</keyword>